<organism evidence="7 12">
    <name type="scientific">Vibrio parahaemolyticus</name>
    <dbReference type="NCBI Taxonomy" id="670"/>
    <lineage>
        <taxon>Bacteria</taxon>
        <taxon>Pseudomonadati</taxon>
        <taxon>Pseudomonadota</taxon>
        <taxon>Gammaproteobacteria</taxon>
        <taxon>Vibrionales</taxon>
        <taxon>Vibrionaceae</taxon>
        <taxon>Vibrio</taxon>
    </lineage>
</organism>
<reference evidence="1" key="4">
    <citation type="journal article" date="2018" name="Genome Biol.">
        <title>SKESA: strategic k-mer extension for scrupulous assemblies.</title>
        <authorList>
            <person name="Souvorov A."/>
            <person name="Agarwala R."/>
            <person name="Lipman D.J."/>
        </authorList>
    </citation>
    <scope>NUCLEOTIDE SEQUENCE</scope>
    <source>
        <strain evidence="1">1930</strain>
    </source>
</reference>
<dbReference type="Proteomes" id="UP000518904">
    <property type="component" value="Unassembled WGS sequence"/>
</dbReference>
<evidence type="ECO:0000313" key="10">
    <source>
        <dbReference type="Proteomes" id="UP000037697"/>
    </source>
</evidence>
<evidence type="ECO:0000313" key="4">
    <source>
        <dbReference type="EMBL" id="NMU30468.1"/>
    </source>
</evidence>
<dbReference type="EMBL" id="JABCLD010002472">
    <property type="protein sequence ID" value="NMU30468.1"/>
    <property type="molecule type" value="Genomic_DNA"/>
</dbReference>
<dbReference type="EMBL" id="NIXT01000090">
    <property type="protein sequence ID" value="OXE34279.1"/>
    <property type="molecule type" value="Genomic_DNA"/>
</dbReference>
<evidence type="ECO:0000313" key="16">
    <source>
        <dbReference type="Proteomes" id="UP000555836"/>
    </source>
</evidence>
<evidence type="ECO:0000313" key="14">
    <source>
        <dbReference type="Proteomes" id="UP000464718"/>
    </source>
</evidence>
<dbReference type="Proteomes" id="UP000555836">
    <property type="component" value="Unassembled WGS sequence"/>
</dbReference>
<gene>
    <name evidence="3" type="ORF">ACX05_04350</name>
    <name evidence="6" type="ORF">AKG60_17355</name>
    <name evidence="7" type="ORF">CA163_03120</name>
    <name evidence="8" type="ORF">EHC69_03825</name>
    <name evidence="9" type="ORF">FVP01_19910</name>
    <name evidence="5" type="ORF">HKB16_03675</name>
    <name evidence="4" type="ORF">HKB21_33185</name>
    <name evidence="1" type="ORF">I7278_18455</name>
    <name evidence="2" type="ORF">I7278_28665</name>
</gene>
<dbReference type="Proteomes" id="UP000214596">
    <property type="component" value="Unassembled WGS sequence"/>
</dbReference>
<evidence type="ECO:0000313" key="1">
    <source>
        <dbReference type="EMBL" id="HAS6678785.1"/>
    </source>
</evidence>
<dbReference type="AlphaFoldDB" id="A0A072HMM6"/>
<evidence type="ECO:0000313" key="6">
    <source>
        <dbReference type="EMBL" id="OQJ98228.1"/>
    </source>
</evidence>
<dbReference type="OrthoDB" id="5903994at2"/>
<dbReference type="RefSeq" id="WP_005459179.1">
    <property type="nucleotide sequence ID" value="NZ_CAMFHI010000009.1"/>
</dbReference>
<dbReference type="EMBL" id="DACQKT010000010">
    <property type="protein sequence ID" value="HAS6678785.1"/>
    <property type="molecule type" value="Genomic_DNA"/>
</dbReference>
<evidence type="ECO:0008006" key="17">
    <source>
        <dbReference type="Google" id="ProtNLM"/>
    </source>
</evidence>
<dbReference type="GeneID" id="1188187"/>
<evidence type="ECO:0000313" key="2">
    <source>
        <dbReference type="EMBL" id="HAS6680731.1"/>
    </source>
</evidence>
<reference evidence="3 10" key="1">
    <citation type="submission" date="2015-07" db="EMBL/GenBank/DDBJ databases">
        <title>Foodborne Vibrio parahaemolyticus Isolates.</title>
        <authorList>
            <person name="Ronholm J."/>
            <person name="Petronella N."/>
            <person name="Kenwell R."/>
            <person name="Banerjee S."/>
        </authorList>
    </citation>
    <scope>NUCLEOTIDE SEQUENCE [LARGE SCALE GENOMIC DNA]</scope>
    <source>
        <strain evidence="3 10">HS-06-05</strain>
    </source>
</reference>
<evidence type="ECO:0000313" key="15">
    <source>
        <dbReference type="Proteomes" id="UP000518904"/>
    </source>
</evidence>
<dbReference type="EMBL" id="LHQV01000016">
    <property type="protein sequence ID" value="OQJ98228.1"/>
    <property type="molecule type" value="Genomic_DNA"/>
</dbReference>
<evidence type="ECO:0000313" key="12">
    <source>
        <dbReference type="Proteomes" id="UP000214596"/>
    </source>
</evidence>
<keyword evidence="11" id="KW-1185">Reference proteome</keyword>
<dbReference type="Proteomes" id="UP000191946">
    <property type="component" value="Unassembled WGS sequence"/>
</dbReference>
<evidence type="ECO:0000313" key="7">
    <source>
        <dbReference type="EMBL" id="OXE34279.1"/>
    </source>
</evidence>
<accession>A0A072HMM6</accession>
<dbReference type="EMBL" id="LIRS01000020">
    <property type="protein sequence ID" value="KOY41484.1"/>
    <property type="molecule type" value="Genomic_DNA"/>
</dbReference>
<evidence type="ECO:0000313" key="9">
    <source>
        <dbReference type="EMBL" id="TXN14309.1"/>
    </source>
</evidence>
<evidence type="ECO:0000313" key="11">
    <source>
        <dbReference type="Proteomes" id="UP000191946"/>
    </source>
</evidence>
<name>A0A072HMM6_VIBPH</name>
<dbReference type="Proteomes" id="UP000037697">
    <property type="component" value="Unassembled WGS sequence"/>
</dbReference>
<evidence type="ECO:0000313" key="8">
    <source>
        <dbReference type="EMBL" id="QHH08553.1"/>
    </source>
</evidence>
<dbReference type="EMBL" id="JABCLB010000442">
    <property type="protein sequence ID" value="NMU81971.1"/>
    <property type="molecule type" value="Genomic_DNA"/>
</dbReference>
<reference evidence="15 16" key="8">
    <citation type="submission" date="2020-04" db="EMBL/GenBank/DDBJ databases">
        <title>Whole-genome sequencing of Vibrio spp. from China reveals different genetic environments of blaCTX-M-14 among diverse lineages.</title>
        <authorList>
            <person name="Zheng Z."/>
            <person name="Ye L."/>
            <person name="Chen S."/>
        </authorList>
    </citation>
    <scope>NUCLEOTIDE SEQUENCE [LARGE SCALE GENOMIC DNA]</scope>
    <source>
        <strain evidence="5 15">Vb0551</strain>
        <strain evidence="4 16">Vb0574</strain>
    </source>
</reference>
<evidence type="ECO:0000313" key="3">
    <source>
        <dbReference type="EMBL" id="KOY41484.1"/>
    </source>
</evidence>
<proteinExistence type="predicted"/>
<dbReference type="Proteomes" id="UP000856022">
    <property type="component" value="Unassembled WGS sequence"/>
</dbReference>
<reference evidence="7 12" key="3">
    <citation type="journal article" date="2017" name="Appl. Environ. Microbiol.">
        <title>Parallel evolution of two clades of a major Atlantic endemic Vibrio parahaemolyticus pathogen lineage by independent acquisition of related pathogenicity islands.</title>
        <authorList>
            <person name="Xu F."/>
            <person name="Gonzalez-Escalona N."/>
            <person name="Drees K.P."/>
            <person name="Sebra R.P."/>
            <person name="Cooper V.S."/>
            <person name="Jones S.H."/>
            <person name="Whistler C.A."/>
        </authorList>
    </citation>
    <scope>NUCLEOTIDE SEQUENCE [LARGE SCALE GENOMIC DNA]</scope>
    <source>
        <strain evidence="7 12">MAVP-3</strain>
    </source>
</reference>
<protein>
    <recommendedName>
        <fullName evidence="17">Lipoprotein</fullName>
    </recommendedName>
</protein>
<evidence type="ECO:0000313" key="5">
    <source>
        <dbReference type="EMBL" id="NMU81971.1"/>
    </source>
</evidence>
<dbReference type="PROSITE" id="PS51257">
    <property type="entry name" value="PROKAR_LIPOPROTEIN"/>
    <property type="match status" value="1"/>
</dbReference>
<dbReference type="OMA" id="TSAERWF"/>
<dbReference type="EMBL" id="DACQKT010000083">
    <property type="protein sequence ID" value="HAS6680731.1"/>
    <property type="molecule type" value="Genomic_DNA"/>
</dbReference>
<dbReference type="EMBL" id="VRMQ01000006">
    <property type="protein sequence ID" value="TXN14309.1"/>
    <property type="molecule type" value="Genomic_DNA"/>
</dbReference>
<sequence length="299" mass="33174">MLNKMTLIAAATLALYGCGGGSSSGSANPNKVPQESFDIAIQNSIFAPETNTQLSYSFSLDGQSEGDMKLSFQAMDSEQILAALAQIPNSEAIIQLVNDLVNYGAQQFYYSDEQFNNEEESNTLYFAGSDGALHEVTDVYSIGNQFIAMLMHSSPIFRLNGNDVKEKSPNIDIGEETMSLQTTLTGNAVHHLLDSFEEHEWVQNLPMTASCQVVWQQQIRETGVRKTFSISGKTIEAAYLTEENTYNLNCDDMDSMEFATSAERWFNPSLGLIEQIELLKVQQVQINEEKVQLTAIETK</sequence>
<dbReference type="EMBL" id="CP034298">
    <property type="protein sequence ID" value="QHH08553.1"/>
    <property type="molecule type" value="Genomic_DNA"/>
</dbReference>
<evidence type="ECO:0000313" key="13">
    <source>
        <dbReference type="Proteomes" id="UP000321504"/>
    </source>
</evidence>
<reference evidence="8 14" key="5">
    <citation type="submission" date="2018-12" db="EMBL/GenBank/DDBJ databases">
        <title>Genomic insights into the evolutionary origins and pathogenicity of five Vibrio parahaemolyticus strains isolated from the shrimp with acute hepatopancreatic necrosis disease (AHPND).</title>
        <authorList>
            <person name="Yang Q."/>
            <person name="Dong X."/>
            <person name="Xie G."/>
            <person name="Fu S."/>
            <person name="Zou P."/>
            <person name="Sun J."/>
            <person name="Wang Y."/>
            <person name="Huang J."/>
        </authorList>
    </citation>
    <scope>NUCLEOTIDE SEQUENCE [LARGE SCALE GENOMIC DNA]</scope>
    <source>
        <strain evidence="8 14">20160303005-1</strain>
    </source>
</reference>
<dbReference type="Proteomes" id="UP000321504">
    <property type="component" value="Unassembled WGS sequence"/>
</dbReference>
<reference evidence="6 11" key="2">
    <citation type="submission" date="2015-08" db="EMBL/GenBank/DDBJ databases">
        <title>Draft Genome Sequences of Vibrio parahaemolyticus Strains.</title>
        <authorList>
            <person name="Gonzalez-Escalona N."/>
            <person name="DePaola A."/>
        </authorList>
    </citation>
    <scope>NUCLEOTIDE SEQUENCE [LARGE SCALE GENOMIC DNA]</scope>
    <source>
        <strain evidence="6 11">CFSAN001621</strain>
    </source>
</reference>
<reference evidence="1" key="7">
    <citation type="submission" date="2019-12" db="EMBL/GenBank/DDBJ databases">
        <authorList>
            <consortium name="NCBI Pathogen Detection Project"/>
        </authorList>
    </citation>
    <scope>NUCLEOTIDE SEQUENCE</scope>
    <source>
        <strain evidence="1">1930</strain>
    </source>
</reference>
<dbReference type="Proteomes" id="UP000464718">
    <property type="component" value="Chromosome i"/>
</dbReference>
<reference evidence="9 13" key="6">
    <citation type="submission" date="2019-08" db="EMBL/GenBank/DDBJ databases">
        <title>Emerging of two pre-pandemic pathogenic O4:KUT lineages of Vibrio parahaemolyticus in coastal eastern China.</title>
        <authorList>
            <person name="Yu H."/>
        </authorList>
    </citation>
    <scope>NUCLEOTIDE SEQUENCE [LARGE SCALE GENOMIC DNA]</scope>
    <source>
        <strain evidence="9 13">HZ17-383</strain>
    </source>
</reference>